<proteinExistence type="predicted"/>
<organism evidence="2 3">
    <name type="scientific">Streptomyces filamentosus NRRL 15998</name>
    <dbReference type="NCBI Taxonomy" id="457431"/>
    <lineage>
        <taxon>Bacteria</taxon>
        <taxon>Bacillati</taxon>
        <taxon>Actinomycetota</taxon>
        <taxon>Actinomycetes</taxon>
        <taxon>Kitasatosporales</taxon>
        <taxon>Streptomycetaceae</taxon>
        <taxon>Streptomyces</taxon>
    </lineage>
</organism>
<evidence type="ECO:0000313" key="2">
    <source>
        <dbReference type="EMBL" id="EFE75998.2"/>
    </source>
</evidence>
<reference evidence="3" key="1">
    <citation type="submission" date="2008-10" db="EMBL/GenBank/DDBJ databases">
        <authorList>
            <person name="Molnar K."/>
        </authorList>
    </citation>
    <scope>NUCLEOTIDE SEQUENCE [LARGE SCALE GENOMIC DNA]</scope>
    <source>
        <strain evidence="3">NRRL 15998</strain>
    </source>
</reference>
<name>D6ASN4_STRFL</name>
<feature type="region of interest" description="Disordered" evidence="1">
    <location>
        <begin position="178"/>
        <end position="197"/>
    </location>
</feature>
<protein>
    <recommendedName>
        <fullName evidence="4">Lipoprotein</fullName>
    </recommendedName>
</protein>
<sequence>MESARSGRADLIRECSPCLAGVLSSACQTLYVRRRKVNFSQLRCARVLLIGSIIFLGGCEAPSEPVRSTPQPESSSGRSYSDKALRLPIDEYSVSPEDHAVVQKAKIILANACLKRLGSSYSLPPAEDPAEDAEISRRYGISDRATAARYGYHMPSAAPAADEKLKPLSDDEKRLVFGEQGDGESAEGESVPDGGCFGEAEAKINEAGVPEAAISFASQVNRESFERSIGDERVDVVVKAWSKCMAESGYSYDSPLESVGDEKFHSSEKAGAEEKRVALTDLDCKGRVGLIEKWGSVEAGMQKEAMKRDPEKLIQLKAFQESQLRNARKALSGS</sequence>
<evidence type="ECO:0008006" key="4">
    <source>
        <dbReference type="Google" id="ProtNLM"/>
    </source>
</evidence>
<feature type="compositionally biased region" description="Polar residues" evidence="1">
    <location>
        <begin position="66"/>
        <end position="79"/>
    </location>
</feature>
<dbReference type="Proteomes" id="UP000003986">
    <property type="component" value="Unassembled WGS sequence"/>
</dbReference>
<evidence type="ECO:0000256" key="1">
    <source>
        <dbReference type="SAM" id="MobiDB-lite"/>
    </source>
</evidence>
<gene>
    <name evidence="2" type="ORF">SSGG_03365</name>
</gene>
<dbReference type="PROSITE" id="PS51257">
    <property type="entry name" value="PROKAR_LIPOPROTEIN"/>
    <property type="match status" value="1"/>
</dbReference>
<feature type="region of interest" description="Disordered" evidence="1">
    <location>
        <begin position="62"/>
        <end position="81"/>
    </location>
</feature>
<evidence type="ECO:0000313" key="3">
    <source>
        <dbReference type="Proteomes" id="UP000003986"/>
    </source>
</evidence>
<dbReference type="EMBL" id="DS999644">
    <property type="protein sequence ID" value="EFE75998.2"/>
    <property type="molecule type" value="Genomic_DNA"/>
</dbReference>
<accession>D6ASN4</accession>
<dbReference type="AlphaFoldDB" id="D6ASN4"/>
<reference evidence="3" key="2">
    <citation type="submission" date="2008-12" db="EMBL/GenBank/DDBJ databases">
        <title>Annotation of Streptomyces roseosporus strain NRRL 15998.</title>
        <authorList>
            <consortium name="The Broad Institute Genome Sequencing Platform"/>
            <consortium name="Broad Institute Microbial Sequencing Center"/>
            <person name="Fischbach M."/>
            <person name="Ward D."/>
            <person name="Young S."/>
            <person name="Kodira C.D."/>
            <person name="Zeng Q."/>
            <person name="Koehrsen M."/>
            <person name="Godfrey P."/>
            <person name="Alvarado L."/>
            <person name="Berlin A.M."/>
            <person name="Borenstein D."/>
            <person name="Chen Z."/>
            <person name="Engels R."/>
            <person name="Freedman E."/>
            <person name="Gellesch M."/>
            <person name="Goldberg J."/>
            <person name="Griggs A."/>
            <person name="Gujja S."/>
            <person name="Heiman D.I."/>
            <person name="Hepburn T.A."/>
            <person name="Howarth C."/>
            <person name="Jen D."/>
            <person name="Larson L."/>
            <person name="Lewis B."/>
            <person name="Mehta T."/>
            <person name="Park D."/>
            <person name="Pearson M."/>
            <person name="Roberts A."/>
            <person name="Saif S."/>
            <person name="Shea T.D."/>
            <person name="Shenoy N."/>
            <person name="Sisk P."/>
            <person name="Stolte C."/>
            <person name="Sykes S.N."/>
            <person name="Walk T."/>
            <person name="White J."/>
            <person name="Yandava C."/>
            <person name="Straight P."/>
            <person name="Clardy J."/>
            <person name="Hung D."/>
            <person name="Kolter R."/>
            <person name="Mekalanos J."/>
            <person name="Walker S."/>
            <person name="Walsh C.T."/>
            <person name="Wieland B.L.C."/>
            <person name="Ilzarbe M."/>
            <person name="Galagan J."/>
            <person name="Nusbaum C."/>
            <person name="Birren B."/>
        </authorList>
    </citation>
    <scope>NUCLEOTIDE SEQUENCE [LARGE SCALE GENOMIC DNA]</scope>
    <source>
        <strain evidence="3">NRRL 15998</strain>
    </source>
</reference>